<dbReference type="STRING" id="290315.Clim_0652"/>
<dbReference type="KEGG" id="cli:Clim_0652"/>
<dbReference type="AlphaFoldDB" id="B3EH57"/>
<evidence type="ECO:0000313" key="2">
    <source>
        <dbReference type="Proteomes" id="UP000008841"/>
    </source>
</evidence>
<name>B3EH57_CHLL2</name>
<proteinExistence type="predicted"/>
<evidence type="ECO:0008006" key="3">
    <source>
        <dbReference type="Google" id="ProtNLM"/>
    </source>
</evidence>
<accession>B3EH57</accession>
<dbReference type="OrthoDB" id="255953at2"/>
<organism evidence="1 2">
    <name type="scientific">Chlorobium limicola (strain DSM 245 / NBRC 103803 / 6330)</name>
    <dbReference type="NCBI Taxonomy" id="290315"/>
    <lineage>
        <taxon>Bacteria</taxon>
        <taxon>Pseudomonadati</taxon>
        <taxon>Chlorobiota</taxon>
        <taxon>Chlorobiia</taxon>
        <taxon>Chlorobiales</taxon>
        <taxon>Chlorobiaceae</taxon>
        <taxon>Chlorobium/Pelodictyon group</taxon>
        <taxon>Chlorobium</taxon>
    </lineage>
</organism>
<dbReference type="eggNOG" id="COG1396">
    <property type="taxonomic scope" value="Bacteria"/>
</dbReference>
<dbReference type="HOGENOM" id="CLU_825629_0_0_10"/>
<protein>
    <recommendedName>
        <fullName evidence="3">HNH endonuclease 5 domain-containing protein</fullName>
    </recommendedName>
</protein>
<dbReference type="RefSeq" id="WP_012465618.1">
    <property type="nucleotide sequence ID" value="NC_010803.1"/>
</dbReference>
<reference evidence="1 2" key="1">
    <citation type="submission" date="2008-05" db="EMBL/GenBank/DDBJ databases">
        <title>Complete sequence of Chlorobium limicola DSM 245.</title>
        <authorList>
            <consortium name="US DOE Joint Genome Institute"/>
            <person name="Lucas S."/>
            <person name="Copeland A."/>
            <person name="Lapidus A."/>
            <person name="Glavina del Rio T."/>
            <person name="Dalin E."/>
            <person name="Tice H."/>
            <person name="Bruce D."/>
            <person name="Goodwin L."/>
            <person name="Pitluck S."/>
            <person name="Schmutz J."/>
            <person name="Larimer F."/>
            <person name="Land M."/>
            <person name="Hauser L."/>
            <person name="Kyrpides N."/>
            <person name="Ovchinnikova G."/>
            <person name="Zhao F."/>
            <person name="Li T."/>
            <person name="Liu Z."/>
            <person name="Overmann J."/>
            <person name="Bryant D.A."/>
            <person name="Richardson P."/>
        </authorList>
    </citation>
    <scope>NUCLEOTIDE SEQUENCE [LARGE SCALE GENOMIC DNA]</scope>
    <source>
        <strain evidence="2">DSM 245 / NBRC 103803 / 6330</strain>
    </source>
</reference>
<dbReference type="EMBL" id="CP001097">
    <property type="protein sequence ID" value="ACD89737.1"/>
    <property type="molecule type" value="Genomic_DNA"/>
</dbReference>
<evidence type="ECO:0000313" key="1">
    <source>
        <dbReference type="EMBL" id="ACD89737.1"/>
    </source>
</evidence>
<sequence>MSENSQFSGTCVTSGEAMDIYEVVAQYAIAVGQQPIGIGSLGRCRYCGAESSLKFQQVAHTFPEALGNRWLKSLDECDDCNHRFSVCDAALAEAFGAFLTLGGLARKKGSTRKFGRSCGDVTVAHERNDDGRHQSVRMKGTTEALGFGVARGDESLRIRIPMPNVAFVPARAYKAVAKMGFALIPQGELRHFESERRWLLDSSDGDQLRDHHVVASFGSVGNAPPLVVGSLLRRRHPEVPLPYMIFVVCICSICMQVAIKADALDDHVPSDAVRGVNLQWVTAFGGSQDKPAVRIVYGHRVEWDWSAATSALQPVAAMILTFNDKTQEGSLEPVFR</sequence>
<dbReference type="Proteomes" id="UP000008841">
    <property type="component" value="Chromosome"/>
</dbReference>
<gene>
    <name evidence="1" type="ordered locus">Clim_0652</name>
</gene>